<evidence type="ECO:0000256" key="2">
    <source>
        <dbReference type="ARBA" id="ARBA00022771"/>
    </source>
</evidence>
<dbReference type="GO" id="GO:0008270">
    <property type="term" value="F:zinc ion binding"/>
    <property type="evidence" value="ECO:0007669"/>
    <property type="project" value="UniProtKB-KW"/>
</dbReference>
<accession>A0A511KBC5</accession>
<name>A0A511KBC5_RHOTO</name>
<dbReference type="Pfam" id="PF01753">
    <property type="entry name" value="zf-MYND"/>
    <property type="match status" value="1"/>
</dbReference>
<evidence type="ECO:0000313" key="5">
    <source>
        <dbReference type="EMBL" id="GEM07680.1"/>
    </source>
</evidence>
<protein>
    <submittedName>
        <fullName evidence="5">Salivary gland secretion 1</fullName>
    </submittedName>
</protein>
<comment type="caution">
    <text evidence="5">The sequence shown here is derived from an EMBL/GenBank/DDBJ whole genome shotgun (WGS) entry which is preliminary data.</text>
</comment>
<evidence type="ECO:0000256" key="3">
    <source>
        <dbReference type="ARBA" id="ARBA00022833"/>
    </source>
</evidence>
<proteinExistence type="predicted"/>
<keyword evidence="3" id="KW-0862">Zinc</keyword>
<dbReference type="EMBL" id="BJWK01000003">
    <property type="protein sequence ID" value="GEM07680.1"/>
    <property type="molecule type" value="Genomic_DNA"/>
</dbReference>
<evidence type="ECO:0000313" key="6">
    <source>
        <dbReference type="Proteomes" id="UP000321518"/>
    </source>
</evidence>
<dbReference type="InterPro" id="IPR002893">
    <property type="entry name" value="Znf_MYND"/>
</dbReference>
<organism evidence="5 6">
    <name type="scientific">Rhodotorula toruloides</name>
    <name type="common">Yeast</name>
    <name type="synonym">Rhodosporidium toruloides</name>
    <dbReference type="NCBI Taxonomy" id="5286"/>
    <lineage>
        <taxon>Eukaryota</taxon>
        <taxon>Fungi</taxon>
        <taxon>Dikarya</taxon>
        <taxon>Basidiomycota</taxon>
        <taxon>Pucciniomycotina</taxon>
        <taxon>Microbotryomycetes</taxon>
        <taxon>Sporidiobolales</taxon>
        <taxon>Sporidiobolaceae</taxon>
        <taxon>Rhodotorula</taxon>
    </lineage>
</organism>
<dbReference type="AlphaFoldDB" id="A0A511KBC5"/>
<keyword evidence="2" id="KW-0863">Zinc-finger</keyword>
<reference evidence="5 6" key="1">
    <citation type="submission" date="2019-07" db="EMBL/GenBank/DDBJ databases">
        <title>Rhodotorula toruloides NBRC10032 genome sequencing.</title>
        <authorList>
            <person name="Shida Y."/>
            <person name="Takaku H."/>
            <person name="Ogasawara W."/>
            <person name="Mori K."/>
        </authorList>
    </citation>
    <scope>NUCLEOTIDE SEQUENCE [LARGE SCALE GENOMIC DNA]</scope>
    <source>
        <strain evidence="5 6">NBRC10032</strain>
    </source>
</reference>
<dbReference type="Proteomes" id="UP000321518">
    <property type="component" value="Unassembled WGS sequence"/>
</dbReference>
<keyword evidence="1" id="KW-0479">Metal-binding</keyword>
<dbReference type="SUPFAM" id="SSF144232">
    <property type="entry name" value="HIT/MYND zinc finger-like"/>
    <property type="match status" value="1"/>
</dbReference>
<gene>
    <name evidence="5" type="ORF">Rt10032_c03g1697</name>
</gene>
<dbReference type="OrthoDB" id="2520215at2759"/>
<evidence type="ECO:0000259" key="4">
    <source>
        <dbReference type="Pfam" id="PF01753"/>
    </source>
</evidence>
<dbReference type="Gene3D" id="6.10.140.2220">
    <property type="match status" value="1"/>
</dbReference>
<sequence>MIPLPDSPQLAPADETPAQTETKRLGACLVCGEETTKLCSKCLGAGHELFFCSPGHQKLIWRDHHRVCGRSLVPDSRAWLSKQEAFEAVASMYVPRRLNNGRVTSMLDYLRHPGLQHIYRLTEGHEHPYDPYASNAALNDIRMFELRRDCGLCTPMNKVWHPGMNHRLVIFVSLLRQFRAGNPSITLEFCQNAYKQIEIYLASPAAKMLHSERQVFLEGLHAYIDPGTLVIRLPLCDYTADGHMTDAFKECFGRYRRAVQAK</sequence>
<evidence type="ECO:0000256" key="1">
    <source>
        <dbReference type="ARBA" id="ARBA00022723"/>
    </source>
</evidence>
<feature type="domain" description="MYND-type" evidence="4">
    <location>
        <begin position="28"/>
        <end position="68"/>
    </location>
</feature>